<name>A0AAD3CGE6_9STRA</name>
<organism evidence="3 4">
    <name type="scientific">Chaetoceros tenuissimus</name>
    <dbReference type="NCBI Taxonomy" id="426638"/>
    <lineage>
        <taxon>Eukaryota</taxon>
        <taxon>Sar</taxon>
        <taxon>Stramenopiles</taxon>
        <taxon>Ochrophyta</taxon>
        <taxon>Bacillariophyta</taxon>
        <taxon>Coscinodiscophyceae</taxon>
        <taxon>Chaetocerotophycidae</taxon>
        <taxon>Chaetocerotales</taxon>
        <taxon>Chaetocerotaceae</taxon>
        <taxon>Chaetoceros</taxon>
    </lineage>
</organism>
<keyword evidence="4" id="KW-1185">Reference proteome</keyword>
<accession>A0AAD3CGE6</accession>
<comment type="caution">
    <text evidence="3">The sequence shown here is derived from an EMBL/GenBank/DDBJ whole genome shotgun (WGS) entry which is preliminary data.</text>
</comment>
<protein>
    <submittedName>
        <fullName evidence="3">Uncharacterized protein</fullName>
    </submittedName>
</protein>
<feature type="chain" id="PRO_5041988767" evidence="2">
    <location>
        <begin position="25"/>
        <end position="930"/>
    </location>
</feature>
<reference evidence="3 4" key="1">
    <citation type="journal article" date="2021" name="Sci. Rep.">
        <title>The genome of the diatom Chaetoceros tenuissimus carries an ancient integrated fragment of an extant virus.</title>
        <authorList>
            <person name="Hongo Y."/>
            <person name="Kimura K."/>
            <person name="Takaki Y."/>
            <person name="Yoshida Y."/>
            <person name="Baba S."/>
            <person name="Kobayashi G."/>
            <person name="Nagasaki K."/>
            <person name="Hano T."/>
            <person name="Tomaru Y."/>
        </authorList>
    </citation>
    <scope>NUCLEOTIDE SEQUENCE [LARGE SCALE GENOMIC DNA]</scope>
    <source>
        <strain evidence="3 4">NIES-3715</strain>
    </source>
</reference>
<gene>
    <name evidence="3" type="ORF">CTEN210_00888</name>
</gene>
<keyword evidence="2" id="KW-0732">Signal</keyword>
<feature type="signal peptide" evidence="2">
    <location>
        <begin position="1"/>
        <end position="24"/>
    </location>
</feature>
<proteinExistence type="predicted"/>
<feature type="region of interest" description="Disordered" evidence="1">
    <location>
        <begin position="478"/>
        <end position="497"/>
    </location>
</feature>
<evidence type="ECO:0000256" key="2">
    <source>
        <dbReference type="SAM" id="SignalP"/>
    </source>
</evidence>
<dbReference type="AlphaFoldDB" id="A0AAD3CGE6"/>
<evidence type="ECO:0000313" key="3">
    <source>
        <dbReference type="EMBL" id="GFH44414.1"/>
    </source>
</evidence>
<feature type="region of interest" description="Disordered" evidence="1">
    <location>
        <begin position="812"/>
        <end position="930"/>
    </location>
</feature>
<dbReference type="EMBL" id="BLLK01000019">
    <property type="protein sequence ID" value="GFH44414.1"/>
    <property type="molecule type" value="Genomic_DNA"/>
</dbReference>
<feature type="compositionally biased region" description="Low complexity" evidence="1">
    <location>
        <begin position="825"/>
        <end position="834"/>
    </location>
</feature>
<evidence type="ECO:0000256" key="1">
    <source>
        <dbReference type="SAM" id="MobiDB-lite"/>
    </source>
</evidence>
<evidence type="ECO:0000313" key="4">
    <source>
        <dbReference type="Proteomes" id="UP001054902"/>
    </source>
</evidence>
<feature type="compositionally biased region" description="Polar residues" evidence="1">
    <location>
        <begin position="847"/>
        <end position="888"/>
    </location>
</feature>
<dbReference type="Proteomes" id="UP001054902">
    <property type="component" value="Unassembled WGS sequence"/>
</dbReference>
<sequence length="930" mass="98593">MRFSIASLSVAFATVALVTETTSASKSTSTSRVSFLRPLKRNLNDKCLYNAYGSGHVCPDFGLNECEAAHAANCINEAKSAGDFFTDQAALEVLLNEEPGGFDSLTPGCYVMKQENGGNNYFFYKSSAGDPNAKPTSGDKPICFACPSTEPYFTYDSVAAKYVCTTCPVDKPYFDTNSNTCEVCNTNVECTDNTHCTTDPNNPVCIQGSCAACPSGVWDGSNCVECTDNTHCTTDPNNPVCIQGSCAACPSGVWDGSNCVECTDNTHCTTDPNNPVCIQGSCAACPSGVWDGSNCVECTDNTHCTTDPNNPVCIQGNCVECTDNTHCTTDPNNPVCIQGSCAACPSGVWDGSNCVECTDNTHCTTDPNNPVCIQGNCAACPSGVWDGTNCVECLQNSHCGTGNVCTNNQCGPASIPAPVPAPEPDLCDQVNCSKNQCKLDSVGEPYCQCENTWKYDSSKKKCVCPSGNVTWDNRCVGPPTKSPTASPTKSPTSAPTASPIAPTFAAFPLPPPSNSCEDLQGFTFPLLFNTTERRDCAWLTDNPNQISTRKNKYCGKTHVKAACKKTCDSCDISDAEGDDVFERLNPDENGNTVELSCSWLTQNKDAKEKRIYDYCFADDVCETASAVGDSCPVACGFTNGDNEYRQCPLEVGAIPIPPTMSPVASPVESASSGSDDPDFTFPLTNQPGKRGNCEWLTKTNANLRKDRYCKDTHIYSMCQKSCNGFFGASDITDTPGENVFKLNRVGDSVPCSWLSKNKEKIDTRREAYCIDSSVNPNCEMASTIGTKCPVACGFTEGYHEYRQCPEPEAVPEPVIGAIPEPPTASVPAAPSAPSKGYATGPTAPSKGYTSPTAPIKGSTTDAAMNIEATSTGDSSPATSSGKGNSKGNTYAPAMSGKGNSKGNTYAPAMSGKGNSKGTYLRRLGSKYLRK</sequence>